<protein>
    <submittedName>
        <fullName evidence="2">Transposase IS66 family protein</fullName>
    </submittedName>
</protein>
<evidence type="ECO:0000313" key="2">
    <source>
        <dbReference type="EMBL" id="SCB56067.1"/>
    </source>
</evidence>
<dbReference type="InterPro" id="IPR004291">
    <property type="entry name" value="Transposase_IS66_central"/>
</dbReference>
<accession>A0A1C3XUS9</accession>
<dbReference type="EMBL" id="FMAI01000071">
    <property type="protein sequence ID" value="SCB56067.1"/>
    <property type="molecule type" value="Genomic_DNA"/>
</dbReference>
<feature type="domain" description="Transposase IS66 central" evidence="1">
    <location>
        <begin position="1"/>
        <end position="48"/>
    </location>
</feature>
<feature type="non-terminal residue" evidence="2">
    <location>
        <position position="48"/>
    </location>
</feature>
<gene>
    <name evidence="2" type="ORF">GA0061098_10711</name>
</gene>
<proteinExistence type="predicted"/>
<organism evidence="2 3">
    <name type="scientific">Bradyrhizobium shewense</name>
    <dbReference type="NCBI Taxonomy" id="1761772"/>
    <lineage>
        <taxon>Bacteria</taxon>
        <taxon>Pseudomonadati</taxon>
        <taxon>Pseudomonadota</taxon>
        <taxon>Alphaproteobacteria</taxon>
        <taxon>Hyphomicrobiales</taxon>
        <taxon>Nitrobacteraceae</taxon>
        <taxon>Bradyrhizobium</taxon>
    </lineage>
</organism>
<name>A0A1C3XUS9_9BRAD</name>
<evidence type="ECO:0000313" key="3">
    <source>
        <dbReference type="Proteomes" id="UP000199184"/>
    </source>
</evidence>
<sequence length="48" mass="5421">MLATHGIALDRSTLAFWVGYAAQELKPLWHRLRQLLLASSKLCVDETP</sequence>
<reference evidence="3" key="1">
    <citation type="submission" date="2016-08" db="EMBL/GenBank/DDBJ databases">
        <authorList>
            <person name="Varghese N."/>
            <person name="Submissions Spin"/>
        </authorList>
    </citation>
    <scope>NUCLEOTIDE SEQUENCE [LARGE SCALE GENOMIC DNA]</scope>
    <source>
        <strain evidence="3">ERR11</strain>
    </source>
</reference>
<dbReference type="AlphaFoldDB" id="A0A1C3XUS9"/>
<dbReference type="Pfam" id="PF03050">
    <property type="entry name" value="DDE_Tnp_IS66"/>
    <property type="match status" value="1"/>
</dbReference>
<evidence type="ECO:0000259" key="1">
    <source>
        <dbReference type="Pfam" id="PF03050"/>
    </source>
</evidence>
<keyword evidence="3" id="KW-1185">Reference proteome</keyword>
<dbReference type="Proteomes" id="UP000199184">
    <property type="component" value="Unassembled WGS sequence"/>
</dbReference>